<evidence type="ECO:0000313" key="1">
    <source>
        <dbReference type="EMBL" id="MCI12523.1"/>
    </source>
</evidence>
<name>A0A392PKA4_9FABA</name>
<sequence length="72" mass="7779">IGFEEQKTGFGLMLAWGAASPAWRAMPGCFGAVAPGACVRRSSAVYILLFHFLQPPERESKGLNGVFHQQQG</sequence>
<dbReference type="AlphaFoldDB" id="A0A392PKA4"/>
<proteinExistence type="predicted"/>
<dbReference type="EMBL" id="LXQA010084513">
    <property type="protein sequence ID" value="MCI12523.1"/>
    <property type="molecule type" value="Genomic_DNA"/>
</dbReference>
<organism evidence="1 2">
    <name type="scientific">Trifolium medium</name>
    <dbReference type="NCBI Taxonomy" id="97028"/>
    <lineage>
        <taxon>Eukaryota</taxon>
        <taxon>Viridiplantae</taxon>
        <taxon>Streptophyta</taxon>
        <taxon>Embryophyta</taxon>
        <taxon>Tracheophyta</taxon>
        <taxon>Spermatophyta</taxon>
        <taxon>Magnoliopsida</taxon>
        <taxon>eudicotyledons</taxon>
        <taxon>Gunneridae</taxon>
        <taxon>Pentapetalae</taxon>
        <taxon>rosids</taxon>
        <taxon>fabids</taxon>
        <taxon>Fabales</taxon>
        <taxon>Fabaceae</taxon>
        <taxon>Papilionoideae</taxon>
        <taxon>50 kb inversion clade</taxon>
        <taxon>NPAAA clade</taxon>
        <taxon>Hologalegina</taxon>
        <taxon>IRL clade</taxon>
        <taxon>Trifolieae</taxon>
        <taxon>Trifolium</taxon>
    </lineage>
</organism>
<comment type="caution">
    <text evidence="1">The sequence shown here is derived from an EMBL/GenBank/DDBJ whole genome shotgun (WGS) entry which is preliminary data.</text>
</comment>
<evidence type="ECO:0000313" key="2">
    <source>
        <dbReference type="Proteomes" id="UP000265520"/>
    </source>
</evidence>
<accession>A0A392PKA4</accession>
<dbReference type="Proteomes" id="UP000265520">
    <property type="component" value="Unassembled WGS sequence"/>
</dbReference>
<feature type="non-terminal residue" evidence="1">
    <location>
        <position position="1"/>
    </location>
</feature>
<keyword evidence="2" id="KW-1185">Reference proteome</keyword>
<reference evidence="1 2" key="1">
    <citation type="journal article" date="2018" name="Front. Plant Sci.">
        <title>Red Clover (Trifolium pratense) and Zigzag Clover (T. medium) - A Picture of Genomic Similarities and Differences.</title>
        <authorList>
            <person name="Dluhosova J."/>
            <person name="Istvanek J."/>
            <person name="Nedelnik J."/>
            <person name="Repkova J."/>
        </authorList>
    </citation>
    <scope>NUCLEOTIDE SEQUENCE [LARGE SCALE GENOMIC DNA]</scope>
    <source>
        <strain evidence="2">cv. 10/8</strain>
        <tissue evidence="1">Leaf</tissue>
    </source>
</reference>
<protein>
    <submittedName>
        <fullName evidence="1">Uncharacterized protein</fullName>
    </submittedName>
</protein>